<comment type="caution">
    <text evidence="1">The sequence shown here is derived from an EMBL/GenBank/DDBJ whole genome shotgun (WGS) entry which is preliminary data.</text>
</comment>
<reference evidence="1" key="1">
    <citation type="submission" date="2022-07" db="EMBL/GenBank/DDBJ databases">
        <title>Phylogenomic reconstructions and comparative analyses of Kickxellomycotina fungi.</title>
        <authorList>
            <person name="Reynolds N.K."/>
            <person name="Stajich J.E."/>
            <person name="Barry K."/>
            <person name="Grigoriev I.V."/>
            <person name="Crous P."/>
            <person name="Smith M.E."/>
        </authorList>
    </citation>
    <scope>NUCLEOTIDE SEQUENCE</scope>
    <source>
        <strain evidence="1">CBS 109366</strain>
    </source>
</reference>
<dbReference type="Proteomes" id="UP001140234">
    <property type="component" value="Unassembled WGS sequence"/>
</dbReference>
<keyword evidence="1" id="KW-0647">Proteasome</keyword>
<protein>
    <submittedName>
        <fullName evidence="1">Tethering factor for nuclear proteasome sts1</fullName>
    </submittedName>
</protein>
<keyword evidence="2" id="KW-1185">Reference proteome</keyword>
<gene>
    <name evidence="1" type="primary">STS1</name>
    <name evidence="1" type="ORF">IWQ57_002872</name>
</gene>
<organism evidence="1 2">
    <name type="scientific">Coemansia nantahalensis</name>
    <dbReference type="NCBI Taxonomy" id="2789366"/>
    <lineage>
        <taxon>Eukaryota</taxon>
        <taxon>Fungi</taxon>
        <taxon>Fungi incertae sedis</taxon>
        <taxon>Zoopagomycota</taxon>
        <taxon>Kickxellomycotina</taxon>
        <taxon>Kickxellomycetes</taxon>
        <taxon>Kickxellales</taxon>
        <taxon>Kickxellaceae</taxon>
        <taxon>Coemansia</taxon>
    </lineage>
</organism>
<dbReference type="EMBL" id="JANBUJ010000824">
    <property type="protein sequence ID" value="KAJ2769975.1"/>
    <property type="molecule type" value="Genomic_DNA"/>
</dbReference>
<name>A0ACC1JYP9_9FUNG</name>
<proteinExistence type="predicted"/>
<evidence type="ECO:0000313" key="2">
    <source>
        <dbReference type="Proteomes" id="UP001140234"/>
    </source>
</evidence>
<feature type="non-terminal residue" evidence="1">
    <location>
        <position position="1"/>
    </location>
</feature>
<sequence>DEAMESSSPTPEPAARRPRCLDSRLPGPDAEDPVAAVINSVSAGRRAGGGRKRVRAADSASSKEVCLDKLLEPLEEKDLRLLLDTLVAQNPQLAAQVRQLVPKPTVNSACSQLVRLERRLLAAFPYNKAGPALDEYTYHRVRPALEELRDTIVMYLDHFTHYGLQPLAASTTLSHPAEWFDLLNQATDVAARMPKWDRPEHNAIRRDTLRQLAAGWLRAITAAARWTEGGHIVGRDMLTRWAQQLGRFYSGAGEPALFEPAVQAFRCSFGEHCSNAAASRSNCVLPGTAA</sequence>
<accession>A0ACC1JYP9</accession>
<evidence type="ECO:0000313" key="1">
    <source>
        <dbReference type="EMBL" id="KAJ2769975.1"/>
    </source>
</evidence>